<evidence type="ECO:0000256" key="2">
    <source>
        <dbReference type="ARBA" id="ARBA00022630"/>
    </source>
</evidence>
<dbReference type="AlphaFoldDB" id="A0A418XJI4"/>
<keyword evidence="2" id="KW-0285">Flavoprotein</keyword>
<evidence type="ECO:0000313" key="7">
    <source>
        <dbReference type="Proteomes" id="UP000284021"/>
    </source>
</evidence>
<evidence type="ECO:0000256" key="3">
    <source>
        <dbReference type="ARBA" id="ARBA00022827"/>
    </source>
</evidence>
<dbReference type="PRINTS" id="PR00368">
    <property type="entry name" value="FADPNR"/>
</dbReference>
<comment type="cofactor">
    <cofactor evidence="1">
        <name>FAD</name>
        <dbReference type="ChEBI" id="CHEBI:57692"/>
    </cofactor>
</comment>
<dbReference type="EMBL" id="QYUR01000002">
    <property type="protein sequence ID" value="RJG12586.1"/>
    <property type="molecule type" value="Genomic_DNA"/>
</dbReference>
<dbReference type="SUPFAM" id="SSF51905">
    <property type="entry name" value="FAD/NAD(P)-binding domain"/>
    <property type="match status" value="2"/>
</dbReference>
<dbReference type="PANTHER" id="PTHR42913">
    <property type="entry name" value="APOPTOSIS-INDUCING FACTOR 1"/>
    <property type="match status" value="1"/>
</dbReference>
<dbReference type="InterPro" id="IPR051169">
    <property type="entry name" value="NADH-Q_oxidoreductase"/>
</dbReference>
<dbReference type="InterPro" id="IPR023753">
    <property type="entry name" value="FAD/NAD-binding_dom"/>
</dbReference>
<evidence type="ECO:0000313" key="6">
    <source>
        <dbReference type="EMBL" id="RJG12586.1"/>
    </source>
</evidence>
<dbReference type="PRINTS" id="PR00411">
    <property type="entry name" value="PNDRDTASEI"/>
</dbReference>
<evidence type="ECO:0000256" key="4">
    <source>
        <dbReference type="ARBA" id="ARBA00023002"/>
    </source>
</evidence>
<feature type="domain" description="FAD/NAD(P)-binding" evidence="5">
    <location>
        <begin position="4"/>
        <end position="289"/>
    </location>
</feature>
<dbReference type="Pfam" id="PF07992">
    <property type="entry name" value="Pyr_redox_2"/>
    <property type="match status" value="1"/>
</dbReference>
<dbReference type="GO" id="GO:0003955">
    <property type="term" value="F:NAD(P)H dehydrogenase (quinone) activity"/>
    <property type="evidence" value="ECO:0007669"/>
    <property type="project" value="TreeGrafter"/>
</dbReference>
<name>A0A418XJI4_9PSED</name>
<dbReference type="Gene3D" id="3.50.50.100">
    <property type="match status" value="1"/>
</dbReference>
<keyword evidence="4" id="KW-0560">Oxidoreductase</keyword>
<keyword evidence="3" id="KW-0274">FAD</keyword>
<gene>
    <name evidence="6" type="ORF">D3879_04665</name>
</gene>
<sequence>MKPFDVLLVGAGHAHLGVLRRWAGGARPPGRIGLLNAGPAAWYSGMLPGLLAGRYRAQECQIELAPLCRAAGVELLDGEVQALAARQRKLTLTDGRQLSASWLSLNVGGQVVGPPQRGSELQLLPVKPFAGFVAGWQAWQAAPQRLAILGGGAAGVELALALAGQVSELTLFSAGPLLAEHAPGLRLRALGHLRLRKVLVREDCPISAIDEDCLLSGAEPVWHGSRLLLATGATALPWLAQSGLACDPAGFVQISASLQSQSHPQIFAVGDCASLAGAYKSGVYAVRQGPVLAANLQAVLRTAPLRQYRPQRQSLALLATGDGGALLSWREWSAGGRLCGWWKDYLDRSFMRRHRLPG</sequence>
<dbReference type="PANTHER" id="PTHR42913:SF9">
    <property type="entry name" value="SLR1591 PROTEIN"/>
    <property type="match status" value="1"/>
</dbReference>
<dbReference type="GO" id="GO:0019646">
    <property type="term" value="P:aerobic electron transport chain"/>
    <property type="evidence" value="ECO:0007669"/>
    <property type="project" value="TreeGrafter"/>
</dbReference>
<organism evidence="6 7">
    <name type="scientific">Pseudomonas cavernicola</name>
    <dbReference type="NCBI Taxonomy" id="2320866"/>
    <lineage>
        <taxon>Bacteria</taxon>
        <taxon>Pseudomonadati</taxon>
        <taxon>Pseudomonadota</taxon>
        <taxon>Gammaproteobacteria</taxon>
        <taxon>Pseudomonadales</taxon>
        <taxon>Pseudomonadaceae</taxon>
        <taxon>Pseudomonas</taxon>
    </lineage>
</organism>
<dbReference type="RefSeq" id="WP_119952912.1">
    <property type="nucleotide sequence ID" value="NZ_QYUR01000002.1"/>
</dbReference>
<comment type="caution">
    <text evidence="6">The sequence shown here is derived from an EMBL/GenBank/DDBJ whole genome shotgun (WGS) entry which is preliminary data.</text>
</comment>
<accession>A0A418XJI4</accession>
<keyword evidence="7" id="KW-1185">Reference proteome</keyword>
<protein>
    <submittedName>
        <fullName evidence="6">Pyridine nucleotide-disulfide oxidoreductase</fullName>
    </submittedName>
</protein>
<proteinExistence type="predicted"/>
<evidence type="ECO:0000256" key="1">
    <source>
        <dbReference type="ARBA" id="ARBA00001974"/>
    </source>
</evidence>
<evidence type="ECO:0000259" key="5">
    <source>
        <dbReference type="Pfam" id="PF07992"/>
    </source>
</evidence>
<reference evidence="6 7" key="1">
    <citation type="submission" date="2018-09" db="EMBL/GenBank/DDBJ databases">
        <authorList>
            <person name="Zhu H."/>
        </authorList>
    </citation>
    <scope>NUCLEOTIDE SEQUENCE [LARGE SCALE GENOMIC DNA]</scope>
    <source>
        <strain evidence="6 7">K1S02-6</strain>
    </source>
</reference>
<dbReference type="OrthoDB" id="9767928at2"/>
<dbReference type="Proteomes" id="UP000284021">
    <property type="component" value="Unassembled WGS sequence"/>
</dbReference>
<dbReference type="InterPro" id="IPR036188">
    <property type="entry name" value="FAD/NAD-bd_sf"/>
</dbReference>